<reference evidence="3 4" key="1">
    <citation type="submission" date="2016-10" db="EMBL/GenBank/DDBJ databases">
        <title>Draft genome sequence of Coniochaeta ligniaria NRRL30616, a lignocellulolytic fungus for bioabatement of inhibitors in plant biomass hydrolysates.</title>
        <authorList>
            <consortium name="DOE Joint Genome Institute"/>
            <person name="Jimenez D.J."/>
            <person name="Hector R.E."/>
            <person name="Riley R."/>
            <person name="Sun H."/>
            <person name="Grigoriev I.V."/>
            <person name="Van Elsas J.D."/>
            <person name="Nichols N.N."/>
        </authorList>
    </citation>
    <scope>NUCLEOTIDE SEQUENCE [LARGE SCALE GENOMIC DNA]</scope>
    <source>
        <strain evidence="3 4">NRRL 30616</strain>
    </source>
</reference>
<dbReference type="AlphaFoldDB" id="A0A1J7JAY6"/>
<dbReference type="InterPro" id="IPR011050">
    <property type="entry name" value="Pectin_lyase_fold/virulence"/>
</dbReference>
<dbReference type="InParanoid" id="A0A1J7JAY6"/>
<dbReference type="EMBL" id="KV875096">
    <property type="protein sequence ID" value="OIW30457.1"/>
    <property type="molecule type" value="Genomic_DNA"/>
</dbReference>
<evidence type="ECO:0000313" key="4">
    <source>
        <dbReference type="Proteomes" id="UP000182658"/>
    </source>
</evidence>
<dbReference type="GO" id="GO:0016829">
    <property type="term" value="F:lyase activity"/>
    <property type="evidence" value="ECO:0007669"/>
    <property type="project" value="UniProtKB-KW"/>
</dbReference>
<feature type="domain" description="Periplasmic copper-binding protein NosD beta helix" evidence="2">
    <location>
        <begin position="128"/>
        <end position="253"/>
    </location>
</feature>
<keyword evidence="4" id="KW-1185">Reference proteome</keyword>
<protein>
    <submittedName>
        <fullName evidence="3">Pectin lyase-like protein</fullName>
    </submittedName>
</protein>
<dbReference type="SUPFAM" id="SSF51126">
    <property type="entry name" value="Pectin lyase-like"/>
    <property type="match status" value="1"/>
</dbReference>
<name>A0A1J7JAY6_9PEZI</name>
<dbReference type="SMART" id="SM00710">
    <property type="entry name" value="PbH1"/>
    <property type="match status" value="6"/>
</dbReference>
<evidence type="ECO:0000313" key="3">
    <source>
        <dbReference type="EMBL" id="OIW30457.1"/>
    </source>
</evidence>
<organism evidence="3 4">
    <name type="scientific">Coniochaeta ligniaria NRRL 30616</name>
    <dbReference type="NCBI Taxonomy" id="1408157"/>
    <lineage>
        <taxon>Eukaryota</taxon>
        <taxon>Fungi</taxon>
        <taxon>Dikarya</taxon>
        <taxon>Ascomycota</taxon>
        <taxon>Pezizomycotina</taxon>
        <taxon>Sordariomycetes</taxon>
        <taxon>Sordariomycetidae</taxon>
        <taxon>Coniochaetales</taxon>
        <taxon>Coniochaetaceae</taxon>
        <taxon>Coniochaeta</taxon>
    </lineage>
</organism>
<dbReference type="InterPro" id="IPR007742">
    <property type="entry name" value="NosD_dom"/>
</dbReference>
<dbReference type="InterPro" id="IPR006626">
    <property type="entry name" value="PbH1"/>
</dbReference>
<feature type="chain" id="PRO_5013085946" evidence="1">
    <location>
        <begin position="24"/>
        <end position="354"/>
    </location>
</feature>
<accession>A0A1J7JAY6</accession>
<dbReference type="InterPro" id="IPR012334">
    <property type="entry name" value="Pectin_lyas_fold"/>
</dbReference>
<evidence type="ECO:0000259" key="2">
    <source>
        <dbReference type="Pfam" id="PF05048"/>
    </source>
</evidence>
<gene>
    <name evidence="3" type="ORF">CONLIGDRAFT_279523</name>
</gene>
<evidence type="ECO:0000256" key="1">
    <source>
        <dbReference type="SAM" id="SignalP"/>
    </source>
</evidence>
<keyword evidence="1" id="KW-0732">Signal</keyword>
<dbReference type="OrthoDB" id="3488255at2759"/>
<dbReference type="Gene3D" id="2.160.20.10">
    <property type="entry name" value="Single-stranded right-handed beta-helix, Pectin lyase-like"/>
    <property type="match status" value="1"/>
</dbReference>
<dbReference type="Proteomes" id="UP000182658">
    <property type="component" value="Unassembled WGS sequence"/>
</dbReference>
<dbReference type="Pfam" id="PF05048">
    <property type="entry name" value="NosD"/>
    <property type="match status" value="1"/>
</dbReference>
<feature type="signal peptide" evidence="1">
    <location>
        <begin position="1"/>
        <end position="23"/>
    </location>
</feature>
<sequence>MARPTASLARAVLLCSTLLLGLATCHDTTRKVKAGQSIQAVINDAQPGDHIVVEAGTYTEQLTITKNNIQLSAKKGVIIVPPSAPTPNSCSGLAGPGSEAGICISGADITFGDLEMPGHRKVTTVGHYVENVKVEGFNVIGFGLNIAILGAKDADVRKNTVSEGGWYGILTVGSVSSLVTRNTVKSSGLFFIGICMDDKSDVHVTQNVISDYGIGLCVQTNGADVGHNKVSNCCFGAFIDPFINGAKVTHNHIGPSNPLCQTQFGGFSGGILVDGATNAEVRHNDVSGITDYGNPNQTAYGIGIVDEPGTTATGNQVTHNTLYNNDLDILFFTLGTDNEVAHNNCTTPSELCSK</sequence>
<keyword evidence="3" id="KW-0456">Lyase</keyword>
<proteinExistence type="predicted"/>